<evidence type="ECO:0000256" key="4">
    <source>
        <dbReference type="ARBA" id="ARBA00022448"/>
    </source>
</evidence>
<evidence type="ECO:0000256" key="3">
    <source>
        <dbReference type="ARBA" id="ARBA00020978"/>
    </source>
</evidence>
<dbReference type="EMBL" id="CAJNNW010000613">
    <property type="protein sequence ID" value="CAE8629408.1"/>
    <property type="molecule type" value="Genomic_DNA"/>
</dbReference>
<organism evidence="9 10">
    <name type="scientific">Polarella glacialis</name>
    <name type="common">Dinoflagellate</name>
    <dbReference type="NCBI Taxonomy" id="89957"/>
    <lineage>
        <taxon>Eukaryota</taxon>
        <taxon>Sar</taxon>
        <taxon>Alveolata</taxon>
        <taxon>Dinophyceae</taxon>
        <taxon>Suessiales</taxon>
        <taxon>Suessiaceae</taxon>
        <taxon>Polarella</taxon>
    </lineage>
</organism>
<evidence type="ECO:0000313" key="10">
    <source>
        <dbReference type="Proteomes" id="UP000626109"/>
    </source>
</evidence>
<dbReference type="GO" id="GO:0015031">
    <property type="term" value="P:protein transport"/>
    <property type="evidence" value="ECO:0007669"/>
    <property type="project" value="UniProtKB-KW"/>
</dbReference>
<evidence type="ECO:0000313" key="9">
    <source>
        <dbReference type="EMBL" id="CAE8629408.1"/>
    </source>
</evidence>
<reference evidence="9" key="1">
    <citation type="submission" date="2021-02" db="EMBL/GenBank/DDBJ databases">
        <authorList>
            <person name="Dougan E. K."/>
            <person name="Rhodes N."/>
            <person name="Thang M."/>
            <person name="Chan C."/>
        </authorList>
    </citation>
    <scope>NUCLEOTIDE SEQUENCE</scope>
</reference>
<dbReference type="GO" id="GO:0017119">
    <property type="term" value="C:Golgi transport complex"/>
    <property type="evidence" value="ECO:0007669"/>
    <property type="project" value="InterPro"/>
</dbReference>
<keyword evidence="5" id="KW-0653">Protein transport</keyword>
<keyword evidence="6" id="KW-0333">Golgi apparatus</keyword>
<comment type="caution">
    <text evidence="9">The sequence shown here is derived from an EMBL/GenBank/DDBJ whole genome shotgun (WGS) entry which is preliminary data.</text>
</comment>
<evidence type="ECO:0000256" key="1">
    <source>
        <dbReference type="ARBA" id="ARBA00004395"/>
    </source>
</evidence>
<dbReference type="GO" id="GO:0006891">
    <property type="term" value="P:intra-Golgi vesicle-mediated transport"/>
    <property type="evidence" value="ECO:0007669"/>
    <property type="project" value="InterPro"/>
</dbReference>
<sequence>LPLTSSGAAPGRGPEGIRLVRTGELKGKDFPPSPFKLYEAFPSAVREDLCDEAPYFVVWLHGADMGDQSPDDLRVMQQRLGRRTVFLVPLNPKSTADGLRFSWGVSCTKAQNKNSLGFVFGEFNQEYLQMLTSLISIESYRYRADRVMVWGYSMGGFGAYQLGCHAPEVFDAVVSIAGYGLGTKEPSQSGYGAPQPESSRIFEEFLRLHVTRLAHVPVVLAIHAKNDTVSSYKDAADIIDVVAEQDLGGLVRLESVPDSFADSDPGKRKKKLGHGYYSYVLLQDDSSPELISPTNLHHAAKMPLHLPSDGAPRSEAVGNWWLINSCAGDVEGDADASNMLVSCCPSLECRFDCAAASRGRIVCVQRHHFKAAAEISVNGSPLAMVTSSIDDLFRQKSLQEIHGILKQTRTDVEAKKKELRELVGDHYRSVLESSDHIRAMSDCAAKVSTGSQRVEELIASMRELASNPPVASQEPVLTEEDRAEAEEADVEYRLGLRVMELLELPEAVRGMLGDHAFARAARATVVEAAALQQEVDQLLNCTASKSSTAPGFDLQGLVRQQASAFRGLPRQVASGCIDAFGAAALTPAGAAEAFVAHLLLDEGARPGQLLGRFVQRRAELLRDILDGTAAAFSGGGMLDGSAQRLIAAAMAFEGTIVLASGLSSSGPGGAVPPLLAAAMQRMDAGGVQEGLGGPAAASLRRRVEMIAASLASPGVGSGSLAGDLSRLGTSLVHDWAPEDAASGSSRSLALRFRRLVAGGDSCPKGGASSGAQRSCAQLGELQELFSERLLTYRRSLAEGVGLGAAPEDWAAVWAAACGLFCPGRAAPRDALAIIGACIESTCAEVVQERIGELQLVLMPENAEDQSGPSRAGTAATDSTGGDDEGDDAGRRREELAEIRRHSQGRVIRFDEQLGEVLADVAHIVRGGEMPAVVTAALLSALKGRLDAACDAVQLPQVQPAWPRPADVATASAPSWTRQRSAARAALALEALLIAAAGDSAEALSQLGTALKAGASSGDSGLAAQSEDIIKLLKKRSEEAYCAWARLSVVPNSDASALSFFWRLAEDEVGPCCGWGSAKFLQQGAGPTSTEAAAKAVPVPVQASPFVFERLVFAAQRSLEFAGGRSGSAAEAVAAALKASLSESFAASYEADEPDLARIKRSGMSHLLQWLFDLNFLRVTLSALSGPSGGAYEALRDLLGRAESVAFSDPVDRLLYQEVLKSSVNGYVQGTKVLLAPFFLHNPLYGFLSQSRSSKDPSGAKDNDGFEIQANFAPPMRPVLPRFPLLPVAMNTLAGTGRVSSDMERPRFEGDSASPAERARLSAAGAPKGVAAAAKSSSFAASSLMQQVGSGFGGFGSLGSGFGSLGAAVGSNSVDAQAYAVKVHYSMNFLLSMLIDGCASFNVEGALVVRVDVFGCCVHRVHAQRPTKFQYKRERYNRMTLAGKIPDAPGQAGQSSVDLPEGRRTVKISRLKEVMGLLNEVEKETEDARNNTWSHLKGKWGAGTASETEFKEQGLKERTVALSHEAAACYGQFQ</sequence>
<evidence type="ECO:0000256" key="6">
    <source>
        <dbReference type="ARBA" id="ARBA00023034"/>
    </source>
</evidence>
<dbReference type="InterPro" id="IPR029058">
    <property type="entry name" value="AB_hydrolase_fold"/>
</dbReference>
<dbReference type="Gene3D" id="3.40.50.1820">
    <property type="entry name" value="alpha/beta hydrolase"/>
    <property type="match status" value="1"/>
</dbReference>
<dbReference type="SUPFAM" id="SSF53474">
    <property type="entry name" value="alpha/beta-Hydrolases"/>
    <property type="match status" value="1"/>
</dbReference>
<protein>
    <recommendedName>
        <fullName evidence="3">Conserved oligomeric Golgi complex subunit 1</fullName>
    </recommendedName>
</protein>
<feature type="compositionally biased region" description="Low complexity" evidence="8">
    <location>
        <begin position="869"/>
        <end position="879"/>
    </location>
</feature>
<evidence type="ECO:0000256" key="7">
    <source>
        <dbReference type="ARBA" id="ARBA00023136"/>
    </source>
</evidence>
<evidence type="ECO:0000256" key="2">
    <source>
        <dbReference type="ARBA" id="ARBA00006653"/>
    </source>
</evidence>
<name>A0A813GWU2_POLGL</name>
<keyword evidence="7" id="KW-0472">Membrane</keyword>
<comment type="subcellular location">
    <subcellularLocation>
        <location evidence="1">Golgi apparatus membrane</location>
        <topology evidence="1">Peripheral membrane protein</topology>
    </subcellularLocation>
</comment>
<comment type="similarity">
    <text evidence="2">Belongs to the COG1 family.</text>
</comment>
<dbReference type="Proteomes" id="UP000626109">
    <property type="component" value="Unassembled WGS sequence"/>
</dbReference>
<dbReference type="Pfam" id="PF08700">
    <property type="entry name" value="VPS51_Exo84_N"/>
    <property type="match status" value="1"/>
</dbReference>
<dbReference type="PANTHER" id="PTHR31658:SF0">
    <property type="entry name" value="CONSERVED OLIGOMERIC GOLGI COMPLEX SUBUNIT 1"/>
    <property type="match status" value="1"/>
</dbReference>
<evidence type="ECO:0000256" key="8">
    <source>
        <dbReference type="SAM" id="MobiDB-lite"/>
    </source>
</evidence>
<dbReference type="InterPro" id="IPR033370">
    <property type="entry name" value="COG1"/>
</dbReference>
<feature type="region of interest" description="Disordered" evidence="8">
    <location>
        <begin position="860"/>
        <end position="890"/>
    </location>
</feature>
<feature type="non-terminal residue" evidence="9">
    <location>
        <position position="1"/>
    </location>
</feature>
<accession>A0A813GWU2</accession>
<dbReference type="PANTHER" id="PTHR31658">
    <property type="entry name" value="CONSERVED OLIGOMERIC GOLGI COMPLEX SUBUNIT 1"/>
    <property type="match status" value="1"/>
</dbReference>
<dbReference type="GO" id="GO:0000139">
    <property type="term" value="C:Golgi membrane"/>
    <property type="evidence" value="ECO:0007669"/>
    <property type="project" value="UniProtKB-SubCell"/>
</dbReference>
<keyword evidence="4" id="KW-0813">Transport</keyword>
<evidence type="ECO:0000256" key="5">
    <source>
        <dbReference type="ARBA" id="ARBA00022927"/>
    </source>
</evidence>
<gene>
    <name evidence="9" type="ORF">PGLA2088_LOCUS854</name>
</gene>
<proteinExistence type="inferred from homology"/>